<dbReference type="Pfam" id="PF02687">
    <property type="entry name" value="FtsX"/>
    <property type="match status" value="2"/>
</dbReference>
<feature type="transmembrane region" description="Helical" evidence="6">
    <location>
        <begin position="417"/>
        <end position="437"/>
    </location>
</feature>
<keyword evidence="4 6" id="KW-1133">Transmembrane helix</keyword>
<feature type="transmembrane region" description="Helical" evidence="6">
    <location>
        <begin position="830"/>
        <end position="853"/>
    </location>
</feature>
<organism evidence="8 9">
    <name type="scientific">Kitasatospora nipponensis</name>
    <dbReference type="NCBI Taxonomy" id="258049"/>
    <lineage>
        <taxon>Bacteria</taxon>
        <taxon>Bacillati</taxon>
        <taxon>Actinomycetota</taxon>
        <taxon>Actinomycetes</taxon>
        <taxon>Kitasatosporales</taxon>
        <taxon>Streptomycetaceae</taxon>
        <taxon>Kitasatospora</taxon>
    </lineage>
</organism>
<dbReference type="PANTHER" id="PTHR30287:SF1">
    <property type="entry name" value="INNER MEMBRANE PROTEIN"/>
    <property type="match status" value="1"/>
</dbReference>
<protein>
    <submittedName>
        <fullName evidence="8">ABC transporter permease</fullName>
    </submittedName>
</protein>
<sequence>MTNGLARASVRFRPAAFAGSFVALLFAAAVITACGTLLQTGLTAHLAPVRYAQAPVLVAADQSVRITVRQGGDSDTQDTALPERARVDAVLVQRIAAEAGVARAVADFDVPLLVTPAGGGPAAGPSALTGRPFSAAALGDPAGAAALAQGHAPGPGEVVLDAGAARAGQLAVGDRITLAATDAGAIAYRVGGLLAERAGSGAGPTAWFADDVAGRLLGQPGRADAIAVQPRPGVQVAELARQVRHAVGPGPRALTGDARAGVEQPGLGEAKEMLTGLGGSFGGVAAMTAVFVVMGTVALAAGQRGREFALLRAIGATPRQIRRTIATEAMLLAPLAGAAGVLPGLALAHWWFDQLVARGAIPAGVSLAVGPIPMVVAVGAGLLAALGAGYLAARRPSRMRPSQALGEAAVERVRPGVVRTVLGVLALAGGVTLASLAARLDGADAANTALGVVMCFMVAVALLGPPVAWLAATVLGLPLRSGGAGAAASLAVDNARAGARRLASAITPIVMVTAFCGTLLFLQTTVSHVSAEQLRGGIVADQVLGSGGPGLPAGTAEQAARLPGVDTAVGVLRSAAVYRAGDTLSSASVLGVSGDPARLSRVLDLAVRSGSLAALGGPGSGAGASAGGAPEVRTVALDAQLAQGLGVRVGDPVPLWLGDGTQVRPTVVATYGRGLGLGQILLPRAALADHVTAGFDSQVLVADAPGADRGSVAAAVRRLGTPALTVTDAGGFGARADHDRELNSWANTVMAAVLGGFAAVASANTLVMTVLDRRREVGLLRLAGTTRRQVRGMLRWEALLVATTGLLLGGAIAWTTLVPVSRGITGAAPYVPLGTAVPLALAVVVLALAATAIPGRALLRVRPIEAGAGRQ</sequence>
<keyword evidence="2" id="KW-1003">Cell membrane</keyword>
<keyword evidence="3 6" id="KW-0812">Transmembrane</keyword>
<dbReference type="PROSITE" id="PS51257">
    <property type="entry name" value="PROKAR_LIPOPROTEIN"/>
    <property type="match status" value="1"/>
</dbReference>
<keyword evidence="5 6" id="KW-0472">Membrane</keyword>
<feature type="transmembrane region" description="Helical" evidence="6">
    <location>
        <begin position="329"/>
        <end position="352"/>
    </location>
</feature>
<feature type="transmembrane region" description="Helical" evidence="6">
    <location>
        <begin position="372"/>
        <end position="393"/>
    </location>
</feature>
<feature type="transmembrane region" description="Helical" evidence="6">
    <location>
        <begin position="749"/>
        <end position="771"/>
    </location>
</feature>
<evidence type="ECO:0000256" key="3">
    <source>
        <dbReference type="ARBA" id="ARBA00022692"/>
    </source>
</evidence>
<evidence type="ECO:0000256" key="6">
    <source>
        <dbReference type="SAM" id="Phobius"/>
    </source>
</evidence>
<evidence type="ECO:0000256" key="1">
    <source>
        <dbReference type="ARBA" id="ARBA00004651"/>
    </source>
</evidence>
<dbReference type="PANTHER" id="PTHR30287">
    <property type="entry name" value="MEMBRANE COMPONENT OF PREDICTED ABC SUPERFAMILY METABOLITE UPTAKE TRANSPORTER"/>
    <property type="match status" value="1"/>
</dbReference>
<feature type="domain" description="ABC3 transporter permease C-terminal" evidence="7">
    <location>
        <begin position="280"/>
        <end position="400"/>
    </location>
</feature>
<feature type="transmembrane region" description="Helical" evidence="6">
    <location>
        <begin position="798"/>
        <end position="818"/>
    </location>
</feature>
<reference evidence="8 9" key="1">
    <citation type="journal article" date="2019" name="Int. J. Syst. Evol. Microbiol.">
        <title>The Global Catalogue of Microorganisms (GCM) 10K type strain sequencing project: providing services to taxonomists for standard genome sequencing and annotation.</title>
        <authorList>
            <consortium name="The Broad Institute Genomics Platform"/>
            <consortium name="The Broad Institute Genome Sequencing Center for Infectious Disease"/>
            <person name="Wu L."/>
            <person name="Ma J."/>
        </authorList>
    </citation>
    <scope>NUCLEOTIDE SEQUENCE [LARGE SCALE GENOMIC DNA]</scope>
    <source>
        <strain evidence="8 9">JCM 13004</strain>
    </source>
</reference>
<comment type="subcellular location">
    <subcellularLocation>
        <location evidence="1">Cell membrane</location>
        <topology evidence="1">Multi-pass membrane protein</topology>
    </subcellularLocation>
</comment>
<dbReference type="EMBL" id="BAAALF010000058">
    <property type="protein sequence ID" value="GAA1241819.1"/>
    <property type="molecule type" value="Genomic_DNA"/>
</dbReference>
<gene>
    <name evidence="8" type="ORF">GCM10009665_35670</name>
</gene>
<dbReference type="InterPro" id="IPR038766">
    <property type="entry name" value="Membrane_comp_ABC_pdt"/>
</dbReference>
<feature type="transmembrane region" description="Helical" evidence="6">
    <location>
        <begin position="502"/>
        <end position="522"/>
    </location>
</feature>
<feature type="transmembrane region" description="Helical" evidence="6">
    <location>
        <begin position="281"/>
        <end position="302"/>
    </location>
</feature>
<evidence type="ECO:0000256" key="5">
    <source>
        <dbReference type="ARBA" id="ARBA00023136"/>
    </source>
</evidence>
<name>A0ABN1WCP4_9ACTN</name>
<accession>A0ABN1WCP4</accession>
<evidence type="ECO:0000259" key="7">
    <source>
        <dbReference type="Pfam" id="PF02687"/>
    </source>
</evidence>
<feature type="domain" description="ABC3 transporter permease C-terminal" evidence="7">
    <location>
        <begin position="750"/>
        <end position="860"/>
    </location>
</feature>
<dbReference type="InterPro" id="IPR003838">
    <property type="entry name" value="ABC3_permease_C"/>
</dbReference>
<evidence type="ECO:0000256" key="2">
    <source>
        <dbReference type="ARBA" id="ARBA00022475"/>
    </source>
</evidence>
<evidence type="ECO:0000313" key="8">
    <source>
        <dbReference type="EMBL" id="GAA1241819.1"/>
    </source>
</evidence>
<evidence type="ECO:0000313" key="9">
    <source>
        <dbReference type="Proteomes" id="UP001500037"/>
    </source>
</evidence>
<keyword evidence="9" id="KW-1185">Reference proteome</keyword>
<dbReference type="RefSeq" id="WP_344442664.1">
    <property type="nucleotide sequence ID" value="NZ_BAAALF010000058.1"/>
</dbReference>
<comment type="caution">
    <text evidence="8">The sequence shown here is derived from an EMBL/GenBank/DDBJ whole genome shotgun (WGS) entry which is preliminary data.</text>
</comment>
<feature type="transmembrane region" description="Helical" evidence="6">
    <location>
        <begin position="449"/>
        <end position="472"/>
    </location>
</feature>
<proteinExistence type="predicted"/>
<evidence type="ECO:0000256" key="4">
    <source>
        <dbReference type="ARBA" id="ARBA00022989"/>
    </source>
</evidence>
<dbReference type="Proteomes" id="UP001500037">
    <property type="component" value="Unassembled WGS sequence"/>
</dbReference>